<comment type="cofactor">
    <cofactor evidence="9">
        <name>Zn(2+)</name>
        <dbReference type="ChEBI" id="CHEBI:29105"/>
    </cofactor>
    <text evidence="9">Binds 1 zinc ion.</text>
</comment>
<comment type="subcellular location">
    <subcellularLocation>
        <location evidence="9">Cytoplasm</location>
    </subcellularLocation>
</comment>
<reference evidence="10" key="1">
    <citation type="submission" date="2020-10" db="EMBL/GenBank/DDBJ databases">
        <authorList>
            <person name="Gilroy R."/>
        </authorList>
    </citation>
    <scope>NUCLEOTIDE SEQUENCE</scope>
    <source>
        <strain evidence="10">CHK190-19873</strain>
    </source>
</reference>
<dbReference type="GO" id="GO:0004222">
    <property type="term" value="F:metalloendopeptidase activity"/>
    <property type="evidence" value="ECO:0007669"/>
    <property type="project" value="InterPro"/>
</dbReference>
<name>A0A9D1EVE4_9FIRM</name>
<evidence type="ECO:0000256" key="4">
    <source>
        <dbReference type="ARBA" id="ARBA00022722"/>
    </source>
</evidence>
<dbReference type="PANTHER" id="PTHR46986:SF1">
    <property type="entry name" value="ENDORIBONUCLEASE YBEY, CHLOROPLASTIC"/>
    <property type="match status" value="1"/>
</dbReference>
<dbReference type="InterPro" id="IPR002036">
    <property type="entry name" value="YbeY"/>
</dbReference>
<dbReference type="GO" id="GO:0008270">
    <property type="term" value="F:zinc ion binding"/>
    <property type="evidence" value="ECO:0007669"/>
    <property type="project" value="UniProtKB-UniRule"/>
</dbReference>
<proteinExistence type="inferred from homology"/>
<dbReference type="GO" id="GO:0005737">
    <property type="term" value="C:cytoplasm"/>
    <property type="evidence" value="ECO:0007669"/>
    <property type="project" value="UniProtKB-SubCell"/>
</dbReference>
<dbReference type="Gene3D" id="3.40.390.30">
    <property type="entry name" value="Metalloproteases ('zincins'), catalytic domain"/>
    <property type="match status" value="1"/>
</dbReference>
<dbReference type="GO" id="GO:0006364">
    <property type="term" value="P:rRNA processing"/>
    <property type="evidence" value="ECO:0007669"/>
    <property type="project" value="UniProtKB-UniRule"/>
</dbReference>
<keyword evidence="8 9" id="KW-0862">Zinc</keyword>
<dbReference type="Proteomes" id="UP000823935">
    <property type="component" value="Unassembled WGS sequence"/>
</dbReference>
<keyword evidence="6 9" id="KW-0255">Endonuclease</keyword>
<comment type="function">
    <text evidence="9">Single strand-specific metallo-endoribonuclease involved in late-stage 70S ribosome quality control and in maturation of the 3' terminus of the 16S rRNA.</text>
</comment>
<keyword evidence="9" id="KW-0963">Cytoplasm</keyword>
<evidence type="ECO:0000256" key="5">
    <source>
        <dbReference type="ARBA" id="ARBA00022723"/>
    </source>
</evidence>
<dbReference type="HAMAP" id="MF_00009">
    <property type="entry name" value="Endoribonucl_YbeY"/>
    <property type="match status" value="1"/>
</dbReference>
<dbReference type="Pfam" id="PF02130">
    <property type="entry name" value="YbeY"/>
    <property type="match status" value="1"/>
</dbReference>
<evidence type="ECO:0000256" key="2">
    <source>
        <dbReference type="ARBA" id="ARBA00022517"/>
    </source>
</evidence>
<dbReference type="NCBIfam" id="TIGR00043">
    <property type="entry name" value="rRNA maturation RNase YbeY"/>
    <property type="match status" value="1"/>
</dbReference>
<evidence type="ECO:0000256" key="1">
    <source>
        <dbReference type="ARBA" id="ARBA00010875"/>
    </source>
</evidence>
<dbReference type="AlphaFoldDB" id="A0A9D1EVE4"/>
<evidence type="ECO:0000256" key="6">
    <source>
        <dbReference type="ARBA" id="ARBA00022759"/>
    </source>
</evidence>
<evidence type="ECO:0000313" key="10">
    <source>
        <dbReference type="EMBL" id="HIS32663.1"/>
    </source>
</evidence>
<keyword evidence="7 9" id="KW-0378">Hydrolase</keyword>
<keyword evidence="4 9" id="KW-0540">Nuclease</keyword>
<reference evidence="10" key="2">
    <citation type="journal article" date="2021" name="PeerJ">
        <title>Extensive microbial diversity within the chicken gut microbiome revealed by metagenomics and culture.</title>
        <authorList>
            <person name="Gilroy R."/>
            <person name="Ravi A."/>
            <person name="Getino M."/>
            <person name="Pursley I."/>
            <person name="Horton D.L."/>
            <person name="Alikhan N.F."/>
            <person name="Baker D."/>
            <person name="Gharbi K."/>
            <person name="Hall N."/>
            <person name="Watson M."/>
            <person name="Adriaenssens E.M."/>
            <person name="Foster-Nyarko E."/>
            <person name="Jarju S."/>
            <person name="Secka A."/>
            <person name="Antonio M."/>
            <person name="Oren A."/>
            <person name="Chaudhuri R.R."/>
            <person name="La Ragione R."/>
            <person name="Hildebrand F."/>
            <person name="Pallen M.J."/>
        </authorList>
    </citation>
    <scope>NUCLEOTIDE SEQUENCE</scope>
    <source>
        <strain evidence="10">CHK190-19873</strain>
    </source>
</reference>
<dbReference type="SUPFAM" id="SSF55486">
    <property type="entry name" value="Metalloproteases ('zincins'), catalytic domain"/>
    <property type="match status" value="1"/>
</dbReference>
<evidence type="ECO:0000256" key="9">
    <source>
        <dbReference type="HAMAP-Rule" id="MF_00009"/>
    </source>
</evidence>
<gene>
    <name evidence="9 10" type="primary">ybeY</name>
    <name evidence="10" type="ORF">IAB44_14135</name>
</gene>
<feature type="binding site" evidence="9">
    <location>
        <position position="140"/>
    </location>
    <ligand>
        <name>Zn(2+)</name>
        <dbReference type="ChEBI" id="CHEBI:29105"/>
        <note>catalytic</note>
    </ligand>
</feature>
<feature type="binding site" evidence="9">
    <location>
        <position position="134"/>
    </location>
    <ligand>
        <name>Zn(2+)</name>
        <dbReference type="ChEBI" id="CHEBI:29105"/>
        <note>catalytic</note>
    </ligand>
</feature>
<dbReference type="PROSITE" id="PS01306">
    <property type="entry name" value="UPF0054"/>
    <property type="match status" value="1"/>
</dbReference>
<keyword evidence="5 9" id="KW-0479">Metal-binding</keyword>
<keyword evidence="2 9" id="KW-0690">Ribosome biogenesis</keyword>
<dbReference type="GO" id="GO:0004521">
    <property type="term" value="F:RNA endonuclease activity"/>
    <property type="evidence" value="ECO:0007669"/>
    <property type="project" value="UniProtKB-UniRule"/>
</dbReference>
<evidence type="ECO:0000313" key="11">
    <source>
        <dbReference type="Proteomes" id="UP000823935"/>
    </source>
</evidence>
<dbReference type="InterPro" id="IPR023091">
    <property type="entry name" value="MetalPrtase_cat_dom_sf_prd"/>
</dbReference>
<sequence length="164" mass="18909">MTITFEDEYGRDWPFSPEELAVQVAEACLDYENCPYEAQVNILLTGNEEIRQMNRQFRNIDRETDVLSFPMGEYPAPGDFSAIEEDADSFDPETGELLLGDIVLSGDRILSQAQEYGHSVRREFAFLIAHSMLHLMGYDHIEPEEAETMESRQRKILDLLDIKR</sequence>
<comment type="similarity">
    <text evidence="1 9">Belongs to the endoribonuclease YbeY family.</text>
</comment>
<evidence type="ECO:0000256" key="7">
    <source>
        <dbReference type="ARBA" id="ARBA00022801"/>
    </source>
</evidence>
<dbReference type="InterPro" id="IPR020549">
    <property type="entry name" value="YbeY_CS"/>
</dbReference>
<feature type="binding site" evidence="9">
    <location>
        <position position="130"/>
    </location>
    <ligand>
        <name>Zn(2+)</name>
        <dbReference type="ChEBI" id="CHEBI:29105"/>
        <note>catalytic</note>
    </ligand>
</feature>
<organism evidence="10 11">
    <name type="scientific">Candidatus Limivivens intestinipullorum</name>
    <dbReference type="NCBI Taxonomy" id="2840858"/>
    <lineage>
        <taxon>Bacteria</taxon>
        <taxon>Bacillati</taxon>
        <taxon>Bacillota</taxon>
        <taxon>Clostridia</taxon>
        <taxon>Lachnospirales</taxon>
        <taxon>Lachnospiraceae</taxon>
        <taxon>Lachnospiraceae incertae sedis</taxon>
        <taxon>Candidatus Limivivens</taxon>
    </lineage>
</organism>
<keyword evidence="3 9" id="KW-0698">rRNA processing</keyword>
<protein>
    <recommendedName>
        <fullName evidence="9">Endoribonuclease YbeY</fullName>
        <ecNumber evidence="9">3.1.-.-</ecNumber>
    </recommendedName>
</protein>
<dbReference type="EMBL" id="DVIQ01000095">
    <property type="protein sequence ID" value="HIS32663.1"/>
    <property type="molecule type" value="Genomic_DNA"/>
</dbReference>
<accession>A0A9D1EVE4</accession>
<dbReference type="PANTHER" id="PTHR46986">
    <property type="entry name" value="ENDORIBONUCLEASE YBEY, CHLOROPLASTIC"/>
    <property type="match status" value="1"/>
</dbReference>
<evidence type="ECO:0000256" key="8">
    <source>
        <dbReference type="ARBA" id="ARBA00022833"/>
    </source>
</evidence>
<comment type="caution">
    <text evidence="10">The sequence shown here is derived from an EMBL/GenBank/DDBJ whole genome shotgun (WGS) entry which is preliminary data.</text>
</comment>
<dbReference type="EC" id="3.1.-.-" evidence="9"/>
<evidence type="ECO:0000256" key="3">
    <source>
        <dbReference type="ARBA" id="ARBA00022552"/>
    </source>
</evidence>